<evidence type="ECO:0000256" key="6">
    <source>
        <dbReference type="ARBA" id="ARBA00023136"/>
    </source>
</evidence>
<dbReference type="InterPro" id="IPR011701">
    <property type="entry name" value="MFS"/>
</dbReference>
<dbReference type="SUPFAM" id="SSF103473">
    <property type="entry name" value="MFS general substrate transporter"/>
    <property type="match status" value="1"/>
</dbReference>
<keyword evidence="10" id="KW-1185">Reference proteome</keyword>
<keyword evidence="2" id="KW-0813">Transport</keyword>
<gene>
    <name evidence="9" type="ORF">KDK_78690</name>
</gene>
<dbReference type="InterPro" id="IPR005829">
    <property type="entry name" value="Sugar_transporter_CS"/>
</dbReference>
<dbReference type="Pfam" id="PF07690">
    <property type="entry name" value="MFS_1"/>
    <property type="match status" value="1"/>
</dbReference>
<dbReference type="GO" id="GO:0022857">
    <property type="term" value="F:transmembrane transporter activity"/>
    <property type="evidence" value="ECO:0007669"/>
    <property type="project" value="InterPro"/>
</dbReference>
<feature type="transmembrane region" description="Helical" evidence="7">
    <location>
        <begin position="12"/>
        <end position="32"/>
    </location>
</feature>
<dbReference type="Proteomes" id="UP000287188">
    <property type="component" value="Unassembled WGS sequence"/>
</dbReference>
<keyword evidence="6 7" id="KW-0472">Membrane</keyword>
<comment type="subcellular location">
    <subcellularLocation>
        <location evidence="1">Cell membrane</location>
        <topology evidence="1">Multi-pass membrane protein</topology>
    </subcellularLocation>
</comment>
<keyword evidence="3" id="KW-1003">Cell membrane</keyword>
<sequence length="141" mass="15491">MSSFKQRFAHRGFVLALLCMAQFMVVLDFSIVNVALPSMQKDLAISTQNLQWVVSAYSLTFGGFLLLGGRASDLFGRRRLFLAGLIVFSLASLVGGLAQSGIWLIGARAVQGLGRQWLPLPRFPWLPQPSLKALSAIKPWV</sequence>
<accession>A0A402AY88</accession>
<dbReference type="PANTHER" id="PTHR42718">
    <property type="entry name" value="MAJOR FACILITATOR SUPERFAMILY MULTIDRUG TRANSPORTER MFSC"/>
    <property type="match status" value="1"/>
</dbReference>
<evidence type="ECO:0000259" key="8">
    <source>
        <dbReference type="PROSITE" id="PS50850"/>
    </source>
</evidence>
<evidence type="ECO:0000256" key="5">
    <source>
        <dbReference type="ARBA" id="ARBA00022989"/>
    </source>
</evidence>
<comment type="caution">
    <text evidence="9">The sequence shown here is derived from an EMBL/GenBank/DDBJ whole genome shotgun (WGS) entry which is preliminary data.</text>
</comment>
<keyword evidence="5 7" id="KW-1133">Transmembrane helix</keyword>
<evidence type="ECO:0000256" key="1">
    <source>
        <dbReference type="ARBA" id="ARBA00004651"/>
    </source>
</evidence>
<reference evidence="10" key="1">
    <citation type="submission" date="2018-12" db="EMBL/GenBank/DDBJ databases">
        <title>Tengunoibacter tsumagoiensis gen. nov., sp. nov., Dictyobacter kobayashii sp. nov., D. alpinus sp. nov., and D. joshuensis sp. nov. and description of Dictyobacteraceae fam. nov. within the order Ktedonobacterales isolated from Tengu-no-mugimeshi.</title>
        <authorList>
            <person name="Wang C.M."/>
            <person name="Zheng Y."/>
            <person name="Sakai Y."/>
            <person name="Toyoda A."/>
            <person name="Minakuchi Y."/>
            <person name="Abe K."/>
            <person name="Yokota A."/>
            <person name="Yabe S."/>
        </authorList>
    </citation>
    <scope>NUCLEOTIDE SEQUENCE [LARGE SCALE GENOMIC DNA]</scope>
    <source>
        <strain evidence="10">Uno11</strain>
    </source>
</reference>
<dbReference type="InterPro" id="IPR036259">
    <property type="entry name" value="MFS_trans_sf"/>
</dbReference>
<feature type="domain" description="Major facilitator superfamily (MFS) profile" evidence="8">
    <location>
        <begin position="14"/>
        <end position="141"/>
    </location>
</feature>
<dbReference type="EMBL" id="BIFS01000002">
    <property type="protein sequence ID" value="GCE24069.1"/>
    <property type="molecule type" value="Genomic_DNA"/>
</dbReference>
<evidence type="ECO:0000313" key="10">
    <source>
        <dbReference type="Proteomes" id="UP000287188"/>
    </source>
</evidence>
<feature type="transmembrane region" description="Helical" evidence="7">
    <location>
        <begin position="80"/>
        <end position="105"/>
    </location>
</feature>
<dbReference type="PROSITE" id="PS50850">
    <property type="entry name" value="MFS"/>
    <property type="match status" value="1"/>
</dbReference>
<evidence type="ECO:0000256" key="7">
    <source>
        <dbReference type="SAM" id="Phobius"/>
    </source>
</evidence>
<dbReference type="AlphaFoldDB" id="A0A402AY88"/>
<protein>
    <recommendedName>
        <fullName evidence="8">Major facilitator superfamily (MFS) profile domain-containing protein</fullName>
    </recommendedName>
</protein>
<evidence type="ECO:0000256" key="3">
    <source>
        <dbReference type="ARBA" id="ARBA00022475"/>
    </source>
</evidence>
<evidence type="ECO:0000256" key="4">
    <source>
        <dbReference type="ARBA" id="ARBA00022692"/>
    </source>
</evidence>
<dbReference type="PANTHER" id="PTHR42718:SF46">
    <property type="entry name" value="BLR6921 PROTEIN"/>
    <property type="match status" value="1"/>
</dbReference>
<dbReference type="GO" id="GO:0005886">
    <property type="term" value="C:plasma membrane"/>
    <property type="evidence" value="ECO:0007669"/>
    <property type="project" value="UniProtKB-SubCell"/>
</dbReference>
<evidence type="ECO:0000313" key="9">
    <source>
        <dbReference type="EMBL" id="GCE24069.1"/>
    </source>
</evidence>
<feature type="transmembrane region" description="Helical" evidence="7">
    <location>
        <begin position="52"/>
        <end position="68"/>
    </location>
</feature>
<proteinExistence type="predicted"/>
<dbReference type="OrthoDB" id="146256at2"/>
<organism evidence="9 10">
    <name type="scientific">Dictyobacter kobayashii</name>
    <dbReference type="NCBI Taxonomy" id="2014872"/>
    <lineage>
        <taxon>Bacteria</taxon>
        <taxon>Bacillati</taxon>
        <taxon>Chloroflexota</taxon>
        <taxon>Ktedonobacteria</taxon>
        <taxon>Ktedonobacterales</taxon>
        <taxon>Dictyobacteraceae</taxon>
        <taxon>Dictyobacter</taxon>
    </lineage>
</organism>
<dbReference type="PROSITE" id="PS00216">
    <property type="entry name" value="SUGAR_TRANSPORT_1"/>
    <property type="match status" value="1"/>
</dbReference>
<dbReference type="InterPro" id="IPR020846">
    <property type="entry name" value="MFS_dom"/>
</dbReference>
<keyword evidence="4 7" id="KW-0812">Transmembrane</keyword>
<dbReference type="Gene3D" id="1.20.1720.10">
    <property type="entry name" value="Multidrug resistance protein D"/>
    <property type="match status" value="1"/>
</dbReference>
<name>A0A402AY88_9CHLR</name>
<dbReference type="RefSeq" id="WP_126557353.1">
    <property type="nucleotide sequence ID" value="NZ_BIFS01000002.1"/>
</dbReference>
<evidence type="ECO:0000256" key="2">
    <source>
        <dbReference type="ARBA" id="ARBA00022448"/>
    </source>
</evidence>